<evidence type="ECO:0000313" key="2">
    <source>
        <dbReference type="Proteomes" id="UP000198744"/>
    </source>
</evidence>
<dbReference type="EMBL" id="FOBS01000046">
    <property type="protein sequence ID" value="SEM77792.1"/>
    <property type="molecule type" value="Genomic_DNA"/>
</dbReference>
<sequence>MHRNRLEGREAEIDEIVKMRRAAEVGRLLLGELNGPLAPIFADGYSGKTRAEIKAERASIRQYLRAEVTKFCQRNFSDLRPNDLAKLYEPLYQHKSVYRLALSEFVAQFGRPKKFVLRGAPEHSTICLSPWGLQTEYPEMHLSKDVAISYNEVVTIVNSLKEYKNTSWRKAKTSDVRNTVADLHRREAFFRRMCLLSCFNLVEAYINGIAWEFVKSTDISTLSNKQQKLLTEGQASLLDKLVKVPTIVMSQSTGPLTHDENPLAEFRELIKPFRDSIVHASPFGAAERFGGYDKLSRVYELSFETVQRSVELTFEIIGRIHRFLGSERQLPDWCPPRMEDGTFEIPIG</sequence>
<keyword evidence="2" id="KW-1185">Reference proteome</keyword>
<evidence type="ECO:0000313" key="1">
    <source>
        <dbReference type="EMBL" id="SEM77792.1"/>
    </source>
</evidence>
<dbReference type="OrthoDB" id="5529682at2"/>
<organism evidence="1 2">
    <name type="scientific">Syntrophus gentianae</name>
    <dbReference type="NCBI Taxonomy" id="43775"/>
    <lineage>
        <taxon>Bacteria</taxon>
        <taxon>Pseudomonadati</taxon>
        <taxon>Thermodesulfobacteriota</taxon>
        <taxon>Syntrophia</taxon>
        <taxon>Syntrophales</taxon>
        <taxon>Syntrophaceae</taxon>
        <taxon>Syntrophus</taxon>
    </lineage>
</organism>
<reference evidence="1 2" key="1">
    <citation type="submission" date="2016-10" db="EMBL/GenBank/DDBJ databases">
        <authorList>
            <person name="de Groot N.N."/>
        </authorList>
    </citation>
    <scope>NUCLEOTIDE SEQUENCE [LARGE SCALE GENOMIC DNA]</scope>
    <source>
        <strain evidence="1 2">DSM 8423</strain>
    </source>
</reference>
<name>A0A1H8B4I4_9BACT</name>
<dbReference type="STRING" id="43775.SAMN04489760_14616"/>
<dbReference type="RefSeq" id="WP_093884867.1">
    <property type="nucleotide sequence ID" value="NZ_FOBS01000046.1"/>
</dbReference>
<accession>A0A1H8B4I4</accession>
<gene>
    <name evidence="1" type="ORF">SAMN04489760_14616</name>
</gene>
<proteinExistence type="predicted"/>
<protein>
    <submittedName>
        <fullName evidence="1">Uncharacterized protein</fullName>
    </submittedName>
</protein>
<dbReference type="Proteomes" id="UP000198744">
    <property type="component" value="Unassembled WGS sequence"/>
</dbReference>
<dbReference type="AlphaFoldDB" id="A0A1H8B4I4"/>